<feature type="non-terminal residue" evidence="2">
    <location>
        <position position="204"/>
    </location>
</feature>
<sequence>MTTIEKDEKLKKSINLYEEETNKKAIWRGNITENFKKWQRGEKIYFDDKERICILVSEDMKNEWQDFGTKNNISTLSKLIRKSVEFYMTFKTNNFDFENISNITHYLKEPLTSIKGNSEILIKDHKHELNWDILLKIKNIFDESEILQQRIEGLVVGKTSGENQIDLLIVDDDHSTIKLLTGYFESKGYTCETAFNGEDALEKI</sequence>
<dbReference type="PROSITE" id="PS50110">
    <property type="entry name" value="RESPONSE_REGULATORY"/>
    <property type="match status" value="1"/>
</dbReference>
<dbReference type="InterPro" id="IPR003661">
    <property type="entry name" value="HisK_dim/P_dom"/>
</dbReference>
<dbReference type="Gene3D" id="3.40.50.2300">
    <property type="match status" value="1"/>
</dbReference>
<dbReference type="InterPro" id="IPR011006">
    <property type="entry name" value="CheY-like_superfamily"/>
</dbReference>
<dbReference type="SUPFAM" id="SSF52172">
    <property type="entry name" value="CheY-like"/>
    <property type="match status" value="1"/>
</dbReference>
<proteinExistence type="predicted"/>
<name>A0A0F9GNE4_9ZZZZ</name>
<feature type="domain" description="Response regulatory" evidence="1">
    <location>
        <begin position="166"/>
        <end position="204"/>
    </location>
</feature>
<dbReference type="CDD" id="cd00082">
    <property type="entry name" value="HisKA"/>
    <property type="match status" value="1"/>
</dbReference>
<dbReference type="EMBL" id="LAZR01019571">
    <property type="protein sequence ID" value="KKL92046.1"/>
    <property type="molecule type" value="Genomic_DNA"/>
</dbReference>
<dbReference type="InterPro" id="IPR036097">
    <property type="entry name" value="HisK_dim/P_sf"/>
</dbReference>
<evidence type="ECO:0000313" key="2">
    <source>
        <dbReference type="EMBL" id="KKL92046.1"/>
    </source>
</evidence>
<dbReference type="SUPFAM" id="SSF47384">
    <property type="entry name" value="Homodimeric domain of signal transducing histidine kinase"/>
    <property type="match status" value="1"/>
</dbReference>
<dbReference type="AlphaFoldDB" id="A0A0F9GNE4"/>
<evidence type="ECO:0000259" key="1">
    <source>
        <dbReference type="PROSITE" id="PS50110"/>
    </source>
</evidence>
<dbReference type="GO" id="GO:0000155">
    <property type="term" value="F:phosphorelay sensor kinase activity"/>
    <property type="evidence" value="ECO:0007669"/>
    <property type="project" value="InterPro"/>
</dbReference>
<organism evidence="2">
    <name type="scientific">marine sediment metagenome</name>
    <dbReference type="NCBI Taxonomy" id="412755"/>
    <lineage>
        <taxon>unclassified sequences</taxon>
        <taxon>metagenomes</taxon>
        <taxon>ecological metagenomes</taxon>
    </lineage>
</organism>
<dbReference type="InterPro" id="IPR001789">
    <property type="entry name" value="Sig_transdc_resp-reg_receiver"/>
</dbReference>
<gene>
    <name evidence="2" type="ORF">LCGC14_1888570</name>
</gene>
<protein>
    <recommendedName>
        <fullName evidence="1">Response regulatory domain-containing protein</fullName>
    </recommendedName>
</protein>
<reference evidence="2" key="1">
    <citation type="journal article" date="2015" name="Nature">
        <title>Complex archaea that bridge the gap between prokaryotes and eukaryotes.</title>
        <authorList>
            <person name="Spang A."/>
            <person name="Saw J.H."/>
            <person name="Jorgensen S.L."/>
            <person name="Zaremba-Niedzwiedzka K."/>
            <person name="Martijn J."/>
            <person name="Lind A.E."/>
            <person name="van Eijk R."/>
            <person name="Schleper C."/>
            <person name="Guy L."/>
            <person name="Ettema T.J."/>
        </authorList>
    </citation>
    <scope>NUCLEOTIDE SEQUENCE</scope>
</reference>
<dbReference type="Gene3D" id="1.10.287.130">
    <property type="match status" value="1"/>
</dbReference>
<accession>A0A0F9GNE4</accession>
<comment type="caution">
    <text evidence="2">The sequence shown here is derived from an EMBL/GenBank/DDBJ whole genome shotgun (WGS) entry which is preliminary data.</text>
</comment>